<feature type="compositionally biased region" description="Acidic residues" evidence="6">
    <location>
        <begin position="1847"/>
        <end position="1873"/>
    </location>
</feature>
<name>A0ABR0DXY0_ZASCE</name>
<evidence type="ECO:0000256" key="2">
    <source>
        <dbReference type="ARBA" id="ARBA00004123"/>
    </source>
</evidence>
<evidence type="ECO:0000256" key="5">
    <source>
        <dbReference type="ARBA" id="ARBA00023242"/>
    </source>
</evidence>
<dbReference type="PANTHER" id="PTHR15502:SF7">
    <property type="entry name" value="CALCINEURIN-BINDING PROTEIN CABIN-1"/>
    <property type="match status" value="1"/>
</dbReference>
<accession>A0ABR0DXY0</accession>
<evidence type="ECO:0000256" key="3">
    <source>
        <dbReference type="ARBA" id="ARBA00007335"/>
    </source>
</evidence>
<dbReference type="InterPro" id="IPR033053">
    <property type="entry name" value="Hir3/CABIN1"/>
</dbReference>
<evidence type="ECO:0000313" key="7">
    <source>
        <dbReference type="EMBL" id="KAK4494026.1"/>
    </source>
</evidence>
<comment type="subcellular location">
    <subcellularLocation>
        <location evidence="2">Nucleus</location>
    </subcellularLocation>
</comment>
<dbReference type="PANTHER" id="PTHR15502">
    <property type="entry name" value="CALCINEURIN-BINDING PROTEIN CABIN 1-RELATED"/>
    <property type="match status" value="1"/>
</dbReference>
<evidence type="ECO:0000256" key="4">
    <source>
        <dbReference type="ARBA" id="ARBA00014848"/>
    </source>
</evidence>
<comment type="function">
    <text evidence="1">Has a role in a nucleosome assembly pathway that is required for the integrity of heterochromatin and proper chromosome segregation.</text>
</comment>
<protein>
    <recommendedName>
        <fullName evidence="4">Histone transcription regulator 3 homolog</fullName>
    </recommendedName>
</protein>
<gene>
    <name evidence="7" type="ORF">PRZ48_015212</name>
</gene>
<comment type="caution">
    <text evidence="7">The sequence shown here is derived from an EMBL/GenBank/DDBJ whole genome shotgun (WGS) entry which is preliminary data.</text>
</comment>
<keyword evidence="8" id="KW-1185">Reference proteome</keyword>
<feature type="compositionally biased region" description="Polar residues" evidence="6">
    <location>
        <begin position="1801"/>
        <end position="1811"/>
    </location>
</feature>
<feature type="region of interest" description="Disordered" evidence="6">
    <location>
        <begin position="393"/>
        <end position="433"/>
    </location>
</feature>
<evidence type="ECO:0000256" key="6">
    <source>
        <dbReference type="SAM" id="MobiDB-lite"/>
    </source>
</evidence>
<proteinExistence type="inferred from homology"/>
<sequence length="1945" mass="217908">MSGFKALNIESDDESDVEVDDTKEIQIEEALKLYQTALKYHAEGPGSFDKAAAAYQQLFDSEIFKYPESQTELQRIELYGPLPESDELWYELEPGTVTGPVGLEGGPSTLPQVLHLSHKNYAQFKLDALSARFDEFNFTLNQILADAKDALDHFVHALDKDDSDLELWRRTASVGQMLDSKRVARYCLESVMDGDDDALGGILSLPGLEESLAGEQLRDLVSGLQDQLSLLQSPLSTTKRKVFSRLLKEQLHPYEDILRHENHLRAQGDSLPAVEKPTRIVLKTPESWAELGDVLLRQLMAEQHGTSSTSPALAVAFDLSSTSPPAMAAIEAAPSPKPLPPPAITTKLPKSLNEQFPGLDHGLPTAQPQIASADGSMHVGTGPTDGDVAMADSPTITLPSRKRSGDTAGLNDGAEEGRTKSRRTRARESNLDTADSRQAIIDANTRWEFEQQLHEFQAADDWMFETVGNLFERIGIVGFDVSRHIRQDMAASADSTPSAEPPKAMQDLRVARSDIQAFVDKHNEQLAHLLLHGGENLDLGQSQNLTGAGGMFAGGAGSKGASKLPPIPNDGLFELLQSMNDHCYLTQEAGWVFAETLLRPGKLIDESNSYASHVWPENLKTMVVRTLVNFDEFIYKNASAELEDWKAALDLGELVTDSGLPEMVQTIFELHLDIYSLIKQPNSGVEADIILTQGDRLQRWFDLAREAMHFRAVCTDSPSLRDHLNIRFFWATTSTIGTSNDISQDHVIECMNDLRAVLTAASEPVINLPNNAIMPELSLTALDREISKLTTKDFFLKVTSHNAEDAASVIENLEPLLEALESARTSPNGESQLDADLPFNNVPPELLRFLENSNVSVRLLLWQRLRDAYLAIQYKPMVVYCYFRMIRMVLDELKSSDITTMMQPERQTTVLKCVRLLYDIVNKLYVIIRTSTDALECLDNSGLKLAVNGFGEILQLLQVFNVAEDSVRIGQTQPPSLSNGLATPSYAAVTKLIHETQTNIWMMLYHLFQEAISQNVEQYPTPIEDRFDFLRTVHRSLGLRGICGSCNRAFVRMLKEEFLKMTHVEGYESEQAQVLYDLHRLNCFLDPTYELIEHKCTADAFMDRNVAMQVVDLLLSQASKLSIKDLIKHPLKDTIEKVHGMLPKKRLTEAILRNREVYKTYLRSPINPLDLYNSLEGRGSQLAVTPIPKDDALLASKGWYFLMGHMSLAKFRSVKRTAATATEEVDIAVAFFNQDLEYTGENWETWFRLAQAYDTKTEENVIWSAEKLNTNMQDIILTQRQAIHCYTMAMALAYRSADFGFETSSKITEMCYEFATRLYSSAREPFGMKAFEIEERERFISTSAGVSRDKSFQSLSVYQAIKLANVLYKRALPGKPDSWMVHCMIGKCLWKLHNAPDSARRSSKREPASQVLQALVRTLELLPEKDRKGDNKKEPILEPHYKLITTVHKLLTQSKTITMDEAKEALKNTHYATKDSFPESMDDWTPYILSVLKNLRAADKSNWYHRMIFRSAQIIYDDAKDENMGGKNLGVMGAHHEIQQMFTKTMTLQVWKPESERPGRHFVYTTIYTRFYMELLRQMKDRSNLEQLARRVRRRAGDLFEHPQLWQDICNAYLQLLREYAELREGLETSTFSNLAHEDFLARKEPLEKWMQTQDPGTVPALDVLREVQELKKINQGLMKPGAIDDLIGDSYAQLFNTVGKSLWDDERRAKREEDAKREAEKPPPQVLSPPRNPMMSLTHLMNVDGSSDAPPNPQPVPANPPAAGALPPAEAAPARRKIGVGRREIRACAELCVQKEKAKSQSSNDTTAQKIASAPRLQVLIERDRSALSGEASVNTSAPGSIHDSADDESELSELEEADDEAEPEDSVEKEDDILPRPIFPGLASSNPDSTRDSFETAEEEPSGPVDAPEDVEMQDGDAADDPAAALMQATKDAGDEGNEEGDV</sequence>
<feature type="compositionally biased region" description="Acidic residues" evidence="6">
    <location>
        <begin position="1897"/>
        <end position="1922"/>
    </location>
</feature>
<comment type="similarity">
    <text evidence="3">Belongs to the HIR3 family.</text>
</comment>
<evidence type="ECO:0000313" key="8">
    <source>
        <dbReference type="Proteomes" id="UP001305779"/>
    </source>
</evidence>
<organism evidence="7 8">
    <name type="scientific">Zasmidium cellare</name>
    <name type="common">Wine cellar mold</name>
    <name type="synonym">Racodium cellare</name>
    <dbReference type="NCBI Taxonomy" id="395010"/>
    <lineage>
        <taxon>Eukaryota</taxon>
        <taxon>Fungi</taxon>
        <taxon>Dikarya</taxon>
        <taxon>Ascomycota</taxon>
        <taxon>Pezizomycotina</taxon>
        <taxon>Dothideomycetes</taxon>
        <taxon>Dothideomycetidae</taxon>
        <taxon>Mycosphaerellales</taxon>
        <taxon>Mycosphaerellaceae</taxon>
        <taxon>Zasmidium</taxon>
    </lineage>
</organism>
<feature type="compositionally biased region" description="Pro residues" evidence="6">
    <location>
        <begin position="1751"/>
        <end position="1761"/>
    </location>
</feature>
<feature type="region of interest" description="Disordered" evidence="6">
    <location>
        <begin position="1795"/>
        <end position="1945"/>
    </location>
</feature>
<evidence type="ECO:0000256" key="1">
    <source>
        <dbReference type="ARBA" id="ARBA00002687"/>
    </source>
</evidence>
<feature type="compositionally biased region" description="Low complexity" evidence="6">
    <location>
        <begin position="1762"/>
        <end position="1773"/>
    </location>
</feature>
<feature type="compositionally biased region" description="Basic and acidic residues" evidence="6">
    <location>
        <begin position="1707"/>
        <end position="1722"/>
    </location>
</feature>
<reference evidence="7 8" key="1">
    <citation type="journal article" date="2023" name="G3 (Bethesda)">
        <title>A chromosome-level genome assembly of Zasmidium syzygii isolated from banana leaves.</title>
        <authorList>
            <person name="van Westerhoven A.C."/>
            <person name="Mehrabi R."/>
            <person name="Talebi R."/>
            <person name="Steentjes M.B.F."/>
            <person name="Corcolon B."/>
            <person name="Chong P.A."/>
            <person name="Kema G.H.J."/>
            <person name="Seidl M.F."/>
        </authorList>
    </citation>
    <scope>NUCLEOTIDE SEQUENCE [LARGE SCALE GENOMIC DNA]</scope>
    <source>
        <strain evidence="7 8">P124</strain>
    </source>
</reference>
<dbReference type="EMBL" id="JAXOVC010000015">
    <property type="protein sequence ID" value="KAK4494026.1"/>
    <property type="molecule type" value="Genomic_DNA"/>
</dbReference>
<feature type="compositionally biased region" description="Pro residues" evidence="6">
    <location>
        <begin position="1723"/>
        <end position="1733"/>
    </location>
</feature>
<feature type="region of interest" description="Disordered" evidence="6">
    <location>
        <begin position="1707"/>
        <end position="1777"/>
    </location>
</feature>
<keyword evidence="5" id="KW-0539">Nucleus</keyword>
<dbReference type="Proteomes" id="UP001305779">
    <property type="component" value="Unassembled WGS sequence"/>
</dbReference>